<dbReference type="OrthoDB" id="512700at2"/>
<comment type="caution">
    <text evidence="4">The sequence shown here is derived from an EMBL/GenBank/DDBJ whole genome shotgun (WGS) entry which is preliminary data.</text>
</comment>
<feature type="domain" description="NADAR" evidence="3">
    <location>
        <begin position="24"/>
        <end position="183"/>
    </location>
</feature>
<evidence type="ECO:0000256" key="1">
    <source>
        <dbReference type="ARBA" id="ARBA00000022"/>
    </source>
</evidence>
<evidence type="ECO:0000313" key="4">
    <source>
        <dbReference type="EMBL" id="TCL10152.1"/>
    </source>
</evidence>
<sequence length="200" mass="22351">MSTPKYNQQWAIDAARHPKTKFLFFWSHKGRADQASPAVFSQWFPAGFSHRGIRYDTAEHWMMAEKARLFGDTATEAQILGAKDNPGKAKALGRQVADFDGTIWDRESYGIVLRGCILKFRKNTDLGRYLQTTGSKILVEASPMDPIWGIGLGKDDPAASDPSKWQGGNLLGFALMEARDRLRDGDFSDLPELAEDTEPQ</sequence>
<evidence type="ECO:0000256" key="2">
    <source>
        <dbReference type="ARBA" id="ARBA00000751"/>
    </source>
</evidence>
<dbReference type="NCBIfam" id="TIGR02464">
    <property type="entry name" value="ribofla_fusion"/>
    <property type="match status" value="1"/>
</dbReference>
<dbReference type="Gene3D" id="1.10.357.40">
    <property type="entry name" value="YbiA-like"/>
    <property type="match status" value="1"/>
</dbReference>
<dbReference type="InterPro" id="IPR012816">
    <property type="entry name" value="NADAR"/>
</dbReference>
<protein>
    <recommendedName>
        <fullName evidence="3">NADAR domain-containing protein</fullName>
    </recommendedName>
</protein>
<dbReference type="SUPFAM" id="SSF143990">
    <property type="entry name" value="YbiA-like"/>
    <property type="match status" value="1"/>
</dbReference>
<comment type="catalytic activity">
    <reaction evidence="2">
        <text>2,5-diamino-6-hydroxy-4-(5-phosphoribosylamino)-pyrimidine + H2O = 2,5,6-triamino-4-hydroxypyrimidine + D-ribose 5-phosphate</text>
        <dbReference type="Rhea" id="RHEA:23436"/>
        <dbReference type="ChEBI" id="CHEBI:15377"/>
        <dbReference type="ChEBI" id="CHEBI:58614"/>
        <dbReference type="ChEBI" id="CHEBI:78346"/>
        <dbReference type="ChEBI" id="CHEBI:137796"/>
    </reaction>
</comment>
<comment type="catalytic activity">
    <reaction evidence="1">
        <text>5-amino-6-(5-phospho-D-ribosylamino)uracil + H2O = 5,6-diaminouracil + D-ribose 5-phosphate</text>
        <dbReference type="Rhea" id="RHEA:55020"/>
        <dbReference type="ChEBI" id="CHEBI:15377"/>
        <dbReference type="ChEBI" id="CHEBI:46252"/>
        <dbReference type="ChEBI" id="CHEBI:58453"/>
        <dbReference type="ChEBI" id="CHEBI:78346"/>
    </reaction>
</comment>
<proteinExistence type="predicted"/>
<reference evidence="4 5" key="1">
    <citation type="submission" date="2019-03" db="EMBL/GenBank/DDBJ databases">
        <title>Genomic Encyclopedia of Archaeal and Bacterial Type Strains, Phase II (KMG-II): from individual species to whole genera.</title>
        <authorList>
            <person name="Goeker M."/>
        </authorList>
    </citation>
    <scope>NUCLEOTIDE SEQUENCE [LARGE SCALE GENOMIC DNA]</scope>
    <source>
        <strain evidence="4 5">DSM 26433</strain>
    </source>
</reference>
<dbReference type="InterPro" id="IPR037238">
    <property type="entry name" value="YbiA-like_sf"/>
</dbReference>
<accession>A0A4R1NY56</accession>
<organism evidence="4 5">
    <name type="scientific">Shimia isoporae</name>
    <dbReference type="NCBI Taxonomy" id="647720"/>
    <lineage>
        <taxon>Bacteria</taxon>
        <taxon>Pseudomonadati</taxon>
        <taxon>Pseudomonadota</taxon>
        <taxon>Alphaproteobacteria</taxon>
        <taxon>Rhodobacterales</taxon>
        <taxon>Roseobacteraceae</taxon>
    </lineage>
</organism>
<dbReference type="EMBL" id="SMGR01000001">
    <property type="protein sequence ID" value="TCL10152.1"/>
    <property type="molecule type" value="Genomic_DNA"/>
</dbReference>
<keyword evidence="5" id="KW-1185">Reference proteome</keyword>
<gene>
    <name evidence="4" type="ORF">BXY66_2221</name>
</gene>
<dbReference type="Pfam" id="PF08719">
    <property type="entry name" value="NADAR"/>
    <property type="match status" value="1"/>
</dbReference>
<dbReference type="AlphaFoldDB" id="A0A4R1NY56"/>
<evidence type="ECO:0000313" key="5">
    <source>
        <dbReference type="Proteomes" id="UP000295673"/>
    </source>
</evidence>
<dbReference type="RefSeq" id="WP_132860122.1">
    <property type="nucleotide sequence ID" value="NZ_SMGR01000001.1"/>
</dbReference>
<dbReference type="CDD" id="cd15457">
    <property type="entry name" value="NADAR"/>
    <property type="match status" value="1"/>
</dbReference>
<dbReference type="Proteomes" id="UP000295673">
    <property type="component" value="Unassembled WGS sequence"/>
</dbReference>
<name>A0A4R1NY56_9RHOB</name>
<evidence type="ECO:0000259" key="3">
    <source>
        <dbReference type="Pfam" id="PF08719"/>
    </source>
</evidence>